<evidence type="ECO:0000256" key="2">
    <source>
        <dbReference type="ARBA" id="ARBA00008226"/>
    </source>
</evidence>
<gene>
    <name evidence="15" type="primary">grs1</name>
    <name evidence="15" type="ORF">SOMG_02340</name>
</gene>
<evidence type="ECO:0000256" key="5">
    <source>
        <dbReference type="ARBA" id="ARBA00022490"/>
    </source>
</evidence>
<comment type="catalytic activity">
    <reaction evidence="13">
        <text>2 ATP + H(+) = P(1),P(4)-bis(5'-adenosyl) tetraphosphate + diphosphate</text>
        <dbReference type="Rhea" id="RHEA:34935"/>
        <dbReference type="ChEBI" id="CHEBI:15378"/>
        <dbReference type="ChEBI" id="CHEBI:30616"/>
        <dbReference type="ChEBI" id="CHEBI:33019"/>
        <dbReference type="ChEBI" id="CHEBI:58141"/>
    </reaction>
</comment>
<evidence type="ECO:0000256" key="11">
    <source>
        <dbReference type="ARBA" id="ARBA00023146"/>
    </source>
</evidence>
<evidence type="ECO:0000256" key="6">
    <source>
        <dbReference type="ARBA" id="ARBA00022598"/>
    </source>
</evidence>
<dbReference type="Pfam" id="PF03129">
    <property type="entry name" value="HGTP_anticodon"/>
    <property type="match status" value="1"/>
</dbReference>
<dbReference type="PROSITE" id="PS50862">
    <property type="entry name" value="AA_TRNA_LIGASE_II"/>
    <property type="match status" value="1"/>
</dbReference>
<dbReference type="PANTHER" id="PTHR10745">
    <property type="entry name" value="GLYCYL-TRNA SYNTHETASE/DNA POLYMERASE SUBUNIT GAMMA-2"/>
    <property type="match status" value="1"/>
</dbReference>
<dbReference type="GO" id="GO:0005524">
    <property type="term" value="F:ATP binding"/>
    <property type="evidence" value="ECO:0007669"/>
    <property type="project" value="UniProtKB-KW"/>
</dbReference>
<evidence type="ECO:0000313" key="16">
    <source>
        <dbReference type="Proteomes" id="UP001212411"/>
    </source>
</evidence>
<dbReference type="GO" id="GO:0005739">
    <property type="term" value="C:mitochondrion"/>
    <property type="evidence" value="ECO:0007669"/>
    <property type="project" value="TreeGrafter"/>
</dbReference>
<dbReference type="InterPro" id="IPR036621">
    <property type="entry name" value="Anticodon-bd_dom_sf"/>
</dbReference>
<keyword evidence="6 15" id="KW-0436">Ligase</keyword>
<evidence type="ECO:0000256" key="9">
    <source>
        <dbReference type="ARBA" id="ARBA00022840"/>
    </source>
</evidence>
<dbReference type="GeneID" id="80875821"/>
<name>A0AAF0AW11_9SCHI</name>
<protein>
    <recommendedName>
        <fullName evidence="4">glycine--tRNA ligase</fullName>
        <ecNumber evidence="4">6.1.1.14</ecNumber>
    </recommendedName>
    <alternativeName>
        <fullName evidence="12">Diadenosine tetraphosphate synthetase</fullName>
    </alternativeName>
</protein>
<dbReference type="Gene3D" id="3.30.40.230">
    <property type="match status" value="1"/>
</dbReference>
<dbReference type="PRINTS" id="PR01043">
    <property type="entry name" value="TRNASYNTHGLY"/>
</dbReference>
<reference evidence="15 16" key="1">
    <citation type="journal article" date="2023" name="G3 (Bethesda)">
        <title>A high-quality reference genome for the fission yeast Schizosaccharomyces osmophilus.</title>
        <authorList>
            <person name="Jia G.S."/>
            <person name="Zhang W.C."/>
            <person name="Liang Y."/>
            <person name="Liu X.H."/>
            <person name="Rhind N."/>
            <person name="Pidoux A."/>
            <person name="Brysch-Herzberg M."/>
            <person name="Du L.L."/>
        </authorList>
    </citation>
    <scope>NUCLEOTIDE SEQUENCE [LARGE SCALE GENOMIC DNA]</scope>
    <source>
        <strain evidence="15 16">CBS 15793</strain>
    </source>
</reference>
<dbReference type="EC" id="6.1.1.14" evidence="4"/>
<dbReference type="Proteomes" id="UP001212411">
    <property type="component" value="Chromosome 1"/>
</dbReference>
<dbReference type="PANTHER" id="PTHR10745:SF0">
    <property type="entry name" value="GLYCINE--TRNA LIGASE"/>
    <property type="match status" value="1"/>
</dbReference>
<dbReference type="EMBL" id="CP115611">
    <property type="protein sequence ID" value="WBW73052.1"/>
    <property type="molecule type" value="Genomic_DNA"/>
</dbReference>
<keyword evidence="10" id="KW-0648">Protein biosynthesis</keyword>
<evidence type="ECO:0000256" key="12">
    <source>
        <dbReference type="ARBA" id="ARBA00030057"/>
    </source>
</evidence>
<comment type="subunit">
    <text evidence="3">Homodimer.</text>
</comment>
<sequence>MADLSRSVPFDRSQFEELMKKRFFFSPSFQIYGGISGLFDYGPPGSALQTNIVDLWRKHFIIEESMLEVDCSMLTPHDVLKTSGHVDKFCDWMCKDPSTGEIFRADHLVEEVLEARLKGDKEARAKETGATNVAVQEESEDKKKRKKKVKEIKVTRLDDETVREYEFILAQIDNYDGQQLTDIMKVHDIRNPANNGELESPRQFNLMFQTQIGPSGGLQGYLRPETAQGQFLNFNRLLEFNNGKVPFASAMIGKAFRNEISPRSGLLRVREFLMGEVEHFVDPQNKEHDRFDEVAHIPLRLLPRAVQVEGKSEVVEMTIGDAVKKGVVDNTTLGYFMARISLFLEKIGIDMSRLRFRQHMSNEMAHYACDCWDAEIQCSYGWIECVGCADRSAYDLTVHSKATKTPLVVQEALPEPIVVEEYVVEVNKKKFGPRFKRDAKAVEEEMLNWTQEVKETKSAQLASQGRVTVVANGVEHEVDAELVTVEKQQRKEHTRTFTPNVIEPSFGLGRLLYCLMEHSFWARPEDTQRGVLSFPAVVAPIKALIVPLSRNAEFNPVVRKLSAKLRSLGVSNKVDDSNANIGRRYARNDELGTPFGLTVDFETLENSSITLRERDTTKQVRGSQEDIINALVALTEGKMLWKNAVEKFGEFNATQDFIFWLDTSIIQTIIAELFV</sequence>
<dbReference type="InterPro" id="IPR006195">
    <property type="entry name" value="aa-tRNA-synth_II"/>
</dbReference>
<dbReference type="SUPFAM" id="SSF55681">
    <property type="entry name" value="Class II aaRS and biotin synthetases"/>
    <property type="match status" value="1"/>
</dbReference>
<dbReference type="SUPFAM" id="SSF52954">
    <property type="entry name" value="Class II aaRS ABD-related"/>
    <property type="match status" value="1"/>
</dbReference>
<keyword evidence="7" id="KW-0808">Transferase</keyword>
<dbReference type="RefSeq" id="XP_056037295.1">
    <property type="nucleotide sequence ID" value="XM_056181132.1"/>
</dbReference>
<evidence type="ECO:0000256" key="1">
    <source>
        <dbReference type="ARBA" id="ARBA00004496"/>
    </source>
</evidence>
<dbReference type="FunFam" id="3.30.720.200:FF:000001">
    <property type="entry name" value="Glycine--tRNA ligase 2"/>
    <property type="match status" value="1"/>
</dbReference>
<organism evidence="15 16">
    <name type="scientific">Schizosaccharomyces osmophilus</name>
    <dbReference type="NCBI Taxonomy" id="2545709"/>
    <lineage>
        <taxon>Eukaryota</taxon>
        <taxon>Fungi</taxon>
        <taxon>Dikarya</taxon>
        <taxon>Ascomycota</taxon>
        <taxon>Taphrinomycotina</taxon>
        <taxon>Schizosaccharomycetes</taxon>
        <taxon>Schizosaccharomycetales</taxon>
        <taxon>Schizosaccharomycetaceae</taxon>
        <taxon>Schizosaccharomyces</taxon>
    </lineage>
</organism>
<dbReference type="InterPro" id="IPR027031">
    <property type="entry name" value="Gly-tRNA_synthase/POLG2"/>
</dbReference>
<dbReference type="Gene3D" id="3.40.50.800">
    <property type="entry name" value="Anticodon-binding domain"/>
    <property type="match status" value="1"/>
</dbReference>
<evidence type="ECO:0000313" key="15">
    <source>
        <dbReference type="EMBL" id="WBW73052.1"/>
    </source>
</evidence>
<evidence type="ECO:0000259" key="14">
    <source>
        <dbReference type="PROSITE" id="PS50862"/>
    </source>
</evidence>
<comment type="subcellular location">
    <subcellularLocation>
        <location evidence="1">Cytoplasm</location>
    </subcellularLocation>
</comment>
<keyword evidence="9" id="KW-0067">ATP-binding</keyword>
<evidence type="ECO:0000256" key="7">
    <source>
        <dbReference type="ARBA" id="ARBA00022679"/>
    </source>
</evidence>
<keyword evidence="5" id="KW-0963">Cytoplasm</keyword>
<dbReference type="CDD" id="cd00774">
    <property type="entry name" value="GlyRS-like_core"/>
    <property type="match status" value="1"/>
</dbReference>
<dbReference type="NCBIfam" id="NF003211">
    <property type="entry name" value="PRK04173.1"/>
    <property type="match status" value="1"/>
</dbReference>
<comment type="similarity">
    <text evidence="2">Belongs to the class-II aminoacyl-tRNA synthetase family.</text>
</comment>
<evidence type="ECO:0000256" key="4">
    <source>
        <dbReference type="ARBA" id="ARBA00012829"/>
    </source>
</evidence>
<dbReference type="NCBIfam" id="TIGR00389">
    <property type="entry name" value="glyS_dimeric"/>
    <property type="match status" value="1"/>
</dbReference>
<dbReference type="CDD" id="cd00858">
    <property type="entry name" value="GlyRS_anticodon"/>
    <property type="match status" value="1"/>
</dbReference>
<dbReference type="Gene3D" id="3.30.720.200">
    <property type="match status" value="1"/>
</dbReference>
<dbReference type="GO" id="GO:0016740">
    <property type="term" value="F:transferase activity"/>
    <property type="evidence" value="ECO:0007669"/>
    <property type="project" value="UniProtKB-KW"/>
</dbReference>
<dbReference type="FunFam" id="3.30.930.10:FF:000010">
    <property type="entry name" value="Glycyl-tRNA synthetase 1"/>
    <property type="match status" value="1"/>
</dbReference>
<dbReference type="FunFam" id="3.40.50.800:FF:000004">
    <property type="entry name" value="Glycine--tRNA ligase 2"/>
    <property type="match status" value="1"/>
</dbReference>
<dbReference type="Gene3D" id="3.30.930.10">
    <property type="entry name" value="Bira Bifunctional Protein, Domain 2"/>
    <property type="match status" value="1"/>
</dbReference>
<dbReference type="AlphaFoldDB" id="A0AAF0AW11"/>
<dbReference type="InterPro" id="IPR004154">
    <property type="entry name" value="Anticodon-bd"/>
</dbReference>
<dbReference type="KEGG" id="som:SOMG_02340"/>
<dbReference type="GO" id="GO:0070150">
    <property type="term" value="P:mitochondrial glycyl-tRNA aminoacylation"/>
    <property type="evidence" value="ECO:0007669"/>
    <property type="project" value="TreeGrafter"/>
</dbReference>
<dbReference type="InterPro" id="IPR045864">
    <property type="entry name" value="aa-tRNA-synth_II/BPL/LPL"/>
</dbReference>
<proteinExistence type="inferred from homology"/>
<evidence type="ECO:0000256" key="3">
    <source>
        <dbReference type="ARBA" id="ARBA00011738"/>
    </source>
</evidence>
<dbReference type="InterPro" id="IPR002315">
    <property type="entry name" value="tRNA-synt_gly"/>
</dbReference>
<evidence type="ECO:0000256" key="10">
    <source>
        <dbReference type="ARBA" id="ARBA00022917"/>
    </source>
</evidence>
<dbReference type="FunFam" id="3.30.930.10:FF:000158">
    <property type="entry name" value="Glycyl-tRNA synthetase"/>
    <property type="match status" value="1"/>
</dbReference>
<dbReference type="InterPro" id="IPR033731">
    <property type="entry name" value="GlyRS-like_core"/>
</dbReference>
<dbReference type="GO" id="GO:0004820">
    <property type="term" value="F:glycine-tRNA ligase activity"/>
    <property type="evidence" value="ECO:0007669"/>
    <property type="project" value="UniProtKB-EC"/>
</dbReference>
<dbReference type="Pfam" id="PF00587">
    <property type="entry name" value="tRNA-synt_2b"/>
    <property type="match status" value="1"/>
</dbReference>
<evidence type="ECO:0000256" key="8">
    <source>
        <dbReference type="ARBA" id="ARBA00022741"/>
    </source>
</evidence>
<evidence type="ECO:0000256" key="13">
    <source>
        <dbReference type="ARBA" id="ARBA00051967"/>
    </source>
</evidence>
<dbReference type="InterPro" id="IPR002314">
    <property type="entry name" value="aa-tRNA-synt_IIb"/>
</dbReference>
<keyword evidence="11" id="KW-0030">Aminoacyl-tRNA synthetase</keyword>
<accession>A0AAF0AW11</accession>
<feature type="domain" description="Aminoacyl-transfer RNA synthetases class-II family profile" evidence="14">
    <location>
        <begin position="207"/>
        <end position="524"/>
    </location>
</feature>
<keyword evidence="8" id="KW-0547">Nucleotide-binding</keyword>
<keyword evidence="16" id="KW-1185">Reference proteome</keyword>